<dbReference type="GO" id="GO:0009103">
    <property type="term" value="P:lipopolysaccharide biosynthetic process"/>
    <property type="evidence" value="ECO:0007669"/>
    <property type="project" value="UniProtKB-KW"/>
</dbReference>
<dbReference type="Gene3D" id="3.90.550.10">
    <property type="entry name" value="Spore Coat Polysaccharide Biosynthesis Protein SpsA, Chain A"/>
    <property type="match status" value="1"/>
</dbReference>
<evidence type="ECO:0000256" key="8">
    <source>
        <dbReference type="SAM" id="Phobius"/>
    </source>
</evidence>
<proteinExistence type="predicted"/>
<reference evidence="11" key="1">
    <citation type="submission" date="2016-10" db="EMBL/GenBank/DDBJ databases">
        <authorList>
            <person name="Varghese N."/>
            <person name="Submissions S."/>
        </authorList>
    </citation>
    <scope>NUCLEOTIDE SEQUENCE [LARGE SCALE GENOMIC DNA]</scope>
    <source>
        <strain evidence="11">DSM 21789</strain>
    </source>
</reference>
<evidence type="ECO:0000313" key="10">
    <source>
        <dbReference type="EMBL" id="SFB21189.1"/>
    </source>
</evidence>
<keyword evidence="6 8" id="KW-1133">Transmembrane helix</keyword>
<dbReference type="STRING" id="498292.SAMN05660845_2055"/>
<evidence type="ECO:0000256" key="5">
    <source>
        <dbReference type="ARBA" id="ARBA00022985"/>
    </source>
</evidence>
<dbReference type="PANTHER" id="PTHR48090:SF3">
    <property type="entry name" value="UNDECAPRENYL-PHOSPHATE 4-DEOXY-4-FORMAMIDO-L-ARABINOSE TRANSFERASE"/>
    <property type="match status" value="1"/>
</dbReference>
<evidence type="ECO:0000256" key="2">
    <source>
        <dbReference type="ARBA" id="ARBA00022676"/>
    </source>
</evidence>
<organism evidence="10 11">
    <name type="scientific">Flavobacterium swingsii</name>
    <dbReference type="NCBI Taxonomy" id="498292"/>
    <lineage>
        <taxon>Bacteria</taxon>
        <taxon>Pseudomonadati</taxon>
        <taxon>Bacteroidota</taxon>
        <taxon>Flavobacteriia</taxon>
        <taxon>Flavobacteriales</taxon>
        <taxon>Flavobacteriaceae</taxon>
        <taxon>Flavobacterium</taxon>
    </lineage>
</organism>
<evidence type="ECO:0000256" key="7">
    <source>
        <dbReference type="ARBA" id="ARBA00023136"/>
    </source>
</evidence>
<feature type="transmembrane region" description="Helical" evidence="8">
    <location>
        <begin position="268"/>
        <end position="290"/>
    </location>
</feature>
<dbReference type="AlphaFoldDB" id="A0A1I0Z629"/>
<sequence length="309" mass="35285">MQNTTPIISFVSPVYRAEKILDKLVEEIQKVMLEINEPYEIILVDDRSPDNSWQVMQKLSENFSEVKSIRLSRNFGQHPSIMAGLSQVKGEWVVVLDCDLQDQPKEVLKLYTKAKEGYDVVLAKRKNRQDGFFKRKTSFIFSKIYSFFTDTLYDNEVANFGIYNKKVIDAILDISDYIKFFPLFVKFVGFSTTAIEVEHAEREEGNSTYTLSKLISLAFNTIISFSNKPLKLFVKFGLTISGISFLLGIYNLYLAITSQVEVLGYSSIIVSIWFLSGVIITTIGVTGIYVGKIFDQTKNRPIFVIDEIK</sequence>
<evidence type="ECO:0000256" key="6">
    <source>
        <dbReference type="ARBA" id="ARBA00022989"/>
    </source>
</evidence>
<dbReference type="Proteomes" id="UP000199604">
    <property type="component" value="Unassembled WGS sequence"/>
</dbReference>
<dbReference type="InterPro" id="IPR050256">
    <property type="entry name" value="Glycosyltransferase_2"/>
</dbReference>
<dbReference type="RefSeq" id="WP_091476918.1">
    <property type="nucleotide sequence ID" value="NZ_FOJT01000005.1"/>
</dbReference>
<evidence type="ECO:0000256" key="3">
    <source>
        <dbReference type="ARBA" id="ARBA00022679"/>
    </source>
</evidence>
<evidence type="ECO:0000256" key="1">
    <source>
        <dbReference type="ARBA" id="ARBA00022475"/>
    </source>
</evidence>
<name>A0A1I0Z629_9FLAO</name>
<keyword evidence="3 10" id="KW-0808">Transferase</keyword>
<feature type="transmembrane region" description="Helical" evidence="8">
    <location>
        <begin position="232"/>
        <end position="256"/>
    </location>
</feature>
<keyword evidence="5" id="KW-0448">Lipopolysaccharide biosynthesis</keyword>
<keyword evidence="1" id="KW-1003">Cell membrane</keyword>
<dbReference type="PANTHER" id="PTHR48090">
    <property type="entry name" value="UNDECAPRENYL-PHOSPHATE 4-DEOXY-4-FORMAMIDO-L-ARABINOSE TRANSFERASE-RELATED"/>
    <property type="match status" value="1"/>
</dbReference>
<evidence type="ECO:0000313" key="11">
    <source>
        <dbReference type="Proteomes" id="UP000199604"/>
    </source>
</evidence>
<dbReference type="SUPFAM" id="SSF53448">
    <property type="entry name" value="Nucleotide-diphospho-sugar transferases"/>
    <property type="match status" value="1"/>
</dbReference>
<keyword evidence="4 8" id="KW-0812">Transmembrane</keyword>
<dbReference type="GO" id="GO:0005886">
    <property type="term" value="C:plasma membrane"/>
    <property type="evidence" value="ECO:0007669"/>
    <property type="project" value="TreeGrafter"/>
</dbReference>
<dbReference type="Pfam" id="PF00535">
    <property type="entry name" value="Glycos_transf_2"/>
    <property type="match status" value="1"/>
</dbReference>
<dbReference type="InterPro" id="IPR029044">
    <property type="entry name" value="Nucleotide-diphossugar_trans"/>
</dbReference>
<gene>
    <name evidence="10" type="ORF">SAMN05660845_2055</name>
</gene>
<dbReference type="GO" id="GO:0016757">
    <property type="term" value="F:glycosyltransferase activity"/>
    <property type="evidence" value="ECO:0007669"/>
    <property type="project" value="UniProtKB-KW"/>
</dbReference>
<dbReference type="OrthoDB" id="9807778at2"/>
<evidence type="ECO:0000259" key="9">
    <source>
        <dbReference type="Pfam" id="PF00535"/>
    </source>
</evidence>
<dbReference type="CDD" id="cd04187">
    <property type="entry name" value="DPM1_like_bac"/>
    <property type="match status" value="1"/>
</dbReference>
<protein>
    <submittedName>
        <fullName evidence="10">Dolichol-phosphate mannosyltransferase</fullName>
    </submittedName>
</protein>
<evidence type="ECO:0000256" key="4">
    <source>
        <dbReference type="ARBA" id="ARBA00022692"/>
    </source>
</evidence>
<keyword evidence="7 8" id="KW-0472">Membrane</keyword>
<accession>A0A1I0Z629</accession>
<keyword evidence="11" id="KW-1185">Reference proteome</keyword>
<dbReference type="EMBL" id="FOJT01000005">
    <property type="protein sequence ID" value="SFB21189.1"/>
    <property type="molecule type" value="Genomic_DNA"/>
</dbReference>
<feature type="domain" description="Glycosyltransferase 2-like" evidence="9">
    <location>
        <begin position="9"/>
        <end position="169"/>
    </location>
</feature>
<keyword evidence="2 10" id="KW-0328">Glycosyltransferase</keyword>
<dbReference type="InterPro" id="IPR001173">
    <property type="entry name" value="Glyco_trans_2-like"/>
</dbReference>